<dbReference type="GO" id="GO:0016787">
    <property type="term" value="F:hydrolase activity"/>
    <property type="evidence" value="ECO:0007669"/>
    <property type="project" value="UniProtKB-KW"/>
</dbReference>
<dbReference type="AlphaFoldDB" id="A0A4R9JLN2"/>
<comment type="caution">
    <text evidence="2">The sequence shown here is derived from an EMBL/GenBank/DDBJ whole genome shotgun (WGS) entry which is preliminary data.</text>
</comment>
<dbReference type="OrthoDB" id="345728at2"/>
<organism evidence="2 3">
    <name type="scientific">Leptospira perdikensis</name>
    <dbReference type="NCBI Taxonomy" id="2484948"/>
    <lineage>
        <taxon>Bacteria</taxon>
        <taxon>Pseudomonadati</taxon>
        <taxon>Spirochaetota</taxon>
        <taxon>Spirochaetia</taxon>
        <taxon>Leptospirales</taxon>
        <taxon>Leptospiraceae</taxon>
        <taxon>Leptospira</taxon>
    </lineage>
</organism>
<dbReference type="Proteomes" id="UP000298125">
    <property type="component" value="Unassembled WGS sequence"/>
</dbReference>
<gene>
    <name evidence="2" type="ORF">EHQ49_04700</name>
</gene>
<accession>A0A4R9JLN2</accession>
<name>A0A4R9JLN2_9LEPT</name>
<evidence type="ECO:0000256" key="1">
    <source>
        <dbReference type="SAM" id="MobiDB-lite"/>
    </source>
</evidence>
<keyword evidence="2" id="KW-0378">Hydrolase</keyword>
<proteinExistence type="predicted"/>
<evidence type="ECO:0000313" key="3">
    <source>
        <dbReference type="Proteomes" id="UP000298125"/>
    </source>
</evidence>
<feature type="region of interest" description="Disordered" evidence="1">
    <location>
        <begin position="83"/>
        <end position="103"/>
    </location>
</feature>
<dbReference type="EMBL" id="RQGA01000003">
    <property type="protein sequence ID" value="TGL45248.1"/>
    <property type="molecule type" value="Genomic_DNA"/>
</dbReference>
<feature type="compositionally biased region" description="Pro residues" evidence="1">
    <location>
        <begin position="83"/>
        <end position="94"/>
    </location>
</feature>
<keyword evidence="3" id="KW-1185">Reference proteome</keyword>
<sequence>MLRQELQYPEIQSRRRPYFQAQGLTLEYLQIWEKFISPFTGEPWVVNDALMGDVVHPNAIGLSVWGQQVAAKIKSMGWHLPAVPPVTTPPPPPTDTGGEVVDRPEPKPISDLELLILCFWFGFCHL</sequence>
<protein>
    <submittedName>
        <fullName evidence="2">SGNH/GDSL hydrolase family protein</fullName>
    </submittedName>
</protein>
<evidence type="ECO:0000313" key="2">
    <source>
        <dbReference type="EMBL" id="TGL45248.1"/>
    </source>
</evidence>
<reference evidence="2" key="1">
    <citation type="journal article" date="2019" name="PLoS Negl. Trop. Dis.">
        <title>Revisiting the worldwide diversity of Leptospira species in the environment.</title>
        <authorList>
            <person name="Vincent A.T."/>
            <person name="Schiettekatte O."/>
            <person name="Bourhy P."/>
            <person name="Veyrier F.J."/>
            <person name="Picardeau M."/>
        </authorList>
    </citation>
    <scope>NUCLEOTIDE SEQUENCE [LARGE SCALE GENOMIC DNA]</scope>
    <source>
        <strain evidence="2">201702692</strain>
    </source>
</reference>